<dbReference type="EMBL" id="FXTA01000007">
    <property type="protein sequence ID" value="SMO92459.1"/>
    <property type="molecule type" value="Genomic_DNA"/>
</dbReference>
<dbReference type="Pfam" id="PF13347">
    <property type="entry name" value="MFS_2"/>
    <property type="match status" value="2"/>
</dbReference>
<evidence type="ECO:0000256" key="2">
    <source>
        <dbReference type="ARBA" id="ARBA00022692"/>
    </source>
</evidence>
<dbReference type="InterPro" id="IPR039672">
    <property type="entry name" value="MFS_2"/>
</dbReference>
<evidence type="ECO:0000256" key="4">
    <source>
        <dbReference type="ARBA" id="ARBA00023136"/>
    </source>
</evidence>
<dbReference type="Proteomes" id="UP000317289">
    <property type="component" value="Unassembled WGS sequence"/>
</dbReference>
<feature type="transmembrane region" description="Helical" evidence="5">
    <location>
        <begin position="134"/>
        <end position="156"/>
    </location>
</feature>
<feature type="domain" description="Major facilitator superfamily (MFS) profile" evidence="6">
    <location>
        <begin position="31"/>
        <end position="496"/>
    </location>
</feature>
<feature type="transmembrane region" description="Helical" evidence="5">
    <location>
        <begin position="256"/>
        <end position="280"/>
    </location>
</feature>
<feature type="transmembrane region" description="Helical" evidence="5">
    <location>
        <begin position="324"/>
        <end position="346"/>
    </location>
</feature>
<name>A0A521F8C5_9FLAO</name>
<feature type="transmembrane region" description="Helical" evidence="5">
    <location>
        <begin position="358"/>
        <end position="378"/>
    </location>
</feature>
<dbReference type="AlphaFoldDB" id="A0A521F8C5"/>
<protein>
    <submittedName>
        <fullName evidence="7">Sugar (Glycoside-Pentoside-Hexuronide) transporter</fullName>
    </submittedName>
</protein>
<organism evidence="7 8">
    <name type="scientific">Flavobacterium resistens</name>
    <dbReference type="NCBI Taxonomy" id="443612"/>
    <lineage>
        <taxon>Bacteria</taxon>
        <taxon>Pseudomonadati</taxon>
        <taxon>Bacteroidota</taxon>
        <taxon>Flavobacteriia</taxon>
        <taxon>Flavobacteriales</taxon>
        <taxon>Flavobacteriaceae</taxon>
        <taxon>Flavobacterium</taxon>
    </lineage>
</organism>
<dbReference type="PANTHER" id="PTHR11328">
    <property type="entry name" value="MAJOR FACILITATOR SUPERFAMILY DOMAIN-CONTAINING PROTEIN"/>
    <property type="match status" value="1"/>
</dbReference>
<feature type="transmembrane region" description="Helical" evidence="5">
    <location>
        <begin position="177"/>
        <end position="199"/>
    </location>
</feature>
<dbReference type="GO" id="GO:0015293">
    <property type="term" value="F:symporter activity"/>
    <property type="evidence" value="ECO:0007669"/>
    <property type="project" value="InterPro"/>
</dbReference>
<keyword evidence="3 5" id="KW-1133">Transmembrane helix</keyword>
<dbReference type="InterPro" id="IPR020846">
    <property type="entry name" value="MFS_dom"/>
</dbReference>
<dbReference type="RefSeq" id="WP_154275394.1">
    <property type="nucleotide sequence ID" value="NZ_FXTA01000007.1"/>
</dbReference>
<sequence length="509" mass="56992">MKKLNTILTINQFTDRSKKQYISISKTSEKLSVIEKIGYGLGDFAANLIFQTLLTFLAFFYTDVYKIPAGTASIIIFIGGFIGAFFNIFMGIVADRTQTKWGKFRPWILWTALPFGIGSVLTFLTPNFNETGKIIYTLLTYFFLVLIYSANNLPYVALGGVLTGEMKERNSLSSYRFVAVMIAQFVIQSLLLPLVLIFGHGDKAVGFKNTMILFAVIGTICLLITFFTTKERIRPSKNQESSVKQDFIDLSKNGPWLVMLLVTILVFITLSLKGGMYVFYFKYYLDSAAQTVFLNDIGFTAFIHDLNTSLTTMGLVDFQWPKDVATSAFSLFNAGGILFMILGILFSKSLADAFGKRNIYISFIFLSAISLLLFNFYSRTAIEIVFLTQLAHGFIYGVTIPLLWAMIADVADYSEWKNHRRATATVFSAMLVGLKIGISIGGALGAAFLSKYGYVAEEVNQVPAAVEGIKLSISIYPGFIFIISAVMLCFYKIDKKMEIQIENDLRERR</sequence>
<dbReference type="InterPro" id="IPR036259">
    <property type="entry name" value="MFS_trans_sf"/>
</dbReference>
<dbReference type="Gene3D" id="1.20.1720.10">
    <property type="entry name" value="Multidrug resistance protein D"/>
    <property type="match status" value="1"/>
</dbReference>
<evidence type="ECO:0000256" key="5">
    <source>
        <dbReference type="SAM" id="Phobius"/>
    </source>
</evidence>
<dbReference type="CDD" id="cd17332">
    <property type="entry name" value="MFS_MelB_like"/>
    <property type="match status" value="1"/>
</dbReference>
<keyword evidence="4 5" id="KW-0472">Membrane</keyword>
<feature type="transmembrane region" description="Helical" evidence="5">
    <location>
        <begin position="44"/>
        <end position="62"/>
    </location>
</feature>
<dbReference type="Gene3D" id="1.20.1250.20">
    <property type="entry name" value="MFS general substrate transporter like domains"/>
    <property type="match status" value="1"/>
</dbReference>
<dbReference type="InterPro" id="IPR001927">
    <property type="entry name" value="Na/Gal_symport"/>
</dbReference>
<feature type="transmembrane region" description="Helical" evidence="5">
    <location>
        <begin position="469"/>
        <end position="491"/>
    </location>
</feature>
<evidence type="ECO:0000313" key="7">
    <source>
        <dbReference type="EMBL" id="SMO92459.1"/>
    </source>
</evidence>
<gene>
    <name evidence="7" type="ORF">SAMN06265349_10770</name>
</gene>
<reference evidence="7 8" key="1">
    <citation type="submission" date="2017-05" db="EMBL/GenBank/DDBJ databases">
        <authorList>
            <person name="Varghese N."/>
            <person name="Submissions S."/>
        </authorList>
    </citation>
    <scope>NUCLEOTIDE SEQUENCE [LARGE SCALE GENOMIC DNA]</scope>
    <source>
        <strain evidence="7 8">DSM 19382</strain>
    </source>
</reference>
<dbReference type="PROSITE" id="PS50850">
    <property type="entry name" value="MFS"/>
    <property type="match status" value="1"/>
</dbReference>
<accession>A0A521F8C5</accession>
<evidence type="ECO:0000313" key="8">
    <source>
        <dbReference type="Proteomes" id="UP000317289"/>
    </source>
</evidence>
<feature type="transmembrane region" description="Helical" evidence="5">
    <location>
        <begin position="211"/>
        <end position="229"/>
    </location>
</feature>
<dbReference type="SUPFAM" id="SSF103473">
    <property type="entry name" value="MFS general substrate transporter"/>
    <property type="match status" value="1"/>
</dbReference>
<keyword evidence="2 5" id="KW-0812">Transmembrane</keyword>
<evidence type="ECO:0000256" key="1">
    <source>
        <dbReference type="ARBA" id="ARBA00009617"/>
    </source>
</evidence>
<feature type="transmembrane region" description="Helical" evidence="5">
    <location>
        <begin position="426"/>
        <end position="449"/>
    </location>
</feature>
<proteinExistence type="inferred from homology"/>
<feature type="transmembrane region" description="Helical" evidence="5">
    <location>
        <begin position="107"/>
        <end position="128"/>
    </location>
</feature>
<feature type="transmembrane region" description="Helical" evidence="5">
    <location>
        <begin position="74"/>
        <end position="95"/>
    </location>
</feature>
<feature type="transmembrane region" description="Helical" evidence="5">
    <location>
        <begin position="384"/>
        <end position="405"/>
    </location>
</feature>
<dbReference type="GO" id="GO:0006814">
    <property type="term" value="P:sodium ion transport"/>
    <property type="evidence" value="ECO:0007669"/>
    <property type="project" value="InterPro"/>
</dbReference>
<dbReference type="GO" id="GO:0005886">
    <property type="term" value="C:plasma membrane"/>
    <property type="evidence" value="ECO:0007669"/>
    <property type="project" value="TreeGrafter"/>
</dbReference>
<dbReference type="GO" id="GO:0008643">
    <property type="term" value="P:carbohydrate transport"/>
    <property type="evidence" value="ECO:0007669"/>
    <property type="project" value="InterPro"/>
</dbReference>
<dbReference type="NCBIfam" id="TIGR00792">
    <property type="entry name" value="gph"/>
    <property type="match status" value="1"/>
</dbReference>
<comment type="similarity">
    <text evidence="1">Belongs to the sodium:galactoside symporter (TC 2.A.2) family.</text>
</comment>
<dbReference type="PANTHER" id="PTHR11328:SF24">
    <property type="entry name" value="MAJOR FACILITATOR SUPERFAMILY (MFS) PROFILE DOMAIN-CONTAINING PROTEIN"/>
    <property type="match status" value="1"/>
</dbReference>
<evidence type="ECO:0000256" key="3">
    <source>
        <dbReference type="ARBA" id="ARBA00022989"/>
    </source>
</evidence>
<evidence type="ECO:0000259" key="6">
    <source>
        <dbReference type="PROSITE" id="PS50850"/>
    </source>
</evidence>